<gene>
    <name evidence="2" type="ORF">BH720_04505</name>
</gene>
<organism evidence="2">
    <name type="scientific">Desertifilum tharense IPPAS B-1220</name>
    <dbReference type="NCBI Taxonomy" id="1781255"/>
    <lineage>
        <taxon>Bacteria</taxon>
        <taxon>Bacillati</taxon>
        <taxon>Cyanobacteriota</taxon>
        <taxon>Cyanophyceae</taxon>
        <taxon>Desertifilales</taxon>
        <taxon>Desertifilaceae</taxon>
        <taxon>Desertifilum</taxon>
    </lineage>
</organism>
<feature type="transmembrane region" description="Helical" evidence="1">
    <location>
        <begin position="104"/>
        <end position="126"/>
    </location>
</feature>
<evidence type="ECO:0000313" key="2">
    <source>
        <dbReference type="EMBL" id="OEJ76437.1"/>
    </source>
</evidence>
<feature type="transmembrane region" description="Helical" evidence="1">
    <location>
        <begin position="12"/>
        <end position="35"/>
    </location>
</feature>
<feature type="transmembrane region" description="Helical" evidence="1">
    <location>
        <begin position="79"/>
        <end position="98"/>
    </location>
</feature>
<sequence length="133" mass="14656">MFNRLKYLPWRSLIVVALLTVAIATVLDLLLVWAIQSAVVSSALSLVRDGVLGAIMQFLVSIGIGALAVYLLERWQGVAILSASTLWALVPCVMLVLFLKSLLIPSAFFLEVSRMTLVGVVVGIFWKGRPYWH</sequence>
<feature type="transmembrane region" description="Helical" evidence="1">
    <location>
        <begin position="55"/>
        <end position="72"/>
    </location>
</feature>
<name>A0A1E5QPB8_9CYAN</name>
<dbReference type="OrthoDB" id="467942at2"/>
<reference evidence="2" key="1">
    <citation type="submission" date="2016-09" db="EMBL/GenBank/DDBJ databases">
        <title>Draft genome of thermotolerant cyanobacterium Desertifilum sp. strain IPPAS B-1220.</title>
        <authorList>
            <person name="Sinetova M.A."/>
            <person name="Bolakhan K."/>
            <person name="Zayadan B.K."/>
            <person name="Mironov K.S."/>
            <person name="Ustinova V."/>
            <person name="Kupriyanova E.V."/>
            <person name="Sidorov R.A."/>
            <person name="Skrypnik A.N."/>
            <person name="Gogoleva N.E."/>
            <person name="Gogolev Y.V."/>
            <person name="Los D.A."/>
        </authorList>
    </citation>
    <scope>NUCLEOTIDE SEQUENCE [LARGE SCALE GENOMIC DNA]</scope>
    <source>
        <strain evidence="2">IPPAS B-1220</strain>
    </source>
</reference>
<dbReference type="EMBL" id="MJGC01000038">
    <property type="protein sequence ID" value="OEJ76437.1"/>
    <property type="molecule type" value="Genomic_DNA"/>
</dbReference>
<keyword evidence="1" id="KW-0812">Transmembrane</keyword>
<accession>A0A1E5QPB8</accession>
<dbReference type="AlphaFoldDB" id="A0A1E5QPB8"/>
<comment type="caution">
    <text evidence="2">The sequence shown here is derived from an EMBL/GenBank/DDBJ whole genome shotgun (WGS) entry which is preliminary data.</text>
</comment>
<proteinExistence type="predicted"/>
<protein>
    <recommendedName>
        <fullName evidence="3">Peptide chain release factor 1</fullName>
    </recommendedName>
</protein>
<evidence type="ECO:0000256" key="1">
    <source>
        <dbReference type="SAM" id="Phobius"/>
    </source>
</evidence>
<evidence type="ECO:0008006" key="3">
    <source>
        <dbReference type="Google" id="ProtNLM"/>
    </source>
</evidence>
<keyword evidence="1" id="KW-1133">Transmembrane helix</keyword>
<keyword evidence="1" id="KW-0472">Membrane</keyword>
<dbReference type="RefSeq" id="WP_069965967.1">
    <property type="nucleotide sequence ID" value="NZ_CM124774.1"/>
</dbReference>